<dbReference type="PROSITE" id="PS00018">
    <property type="entry name" value="EF_HAND_1"/>
    <property type="match status" value="1"/>
</dbReference>
<evidence type="ECO:0000313" key="11">
    <source>
        <dbReference type="Proteomes" id="UP000661112"/>
    </source>
</evidence>
<dbReference type="CDD" id="cd09173">
    <property type="entry name" value="PLDc_Nuc_like_unchar1_2"/>
    <property type="match status" value="1"/>
</dbReference>
<evidence type="ECO:0000256" key="7">
    <source>
        <dbReference type="SAM" id="SignalP"/>
    </source>
</evidence>
<dbReference type="InterPro" id="IPR002048">
    <property type="entry name" value="EF_hand_dom"/>
</dbReference>
<name>A0ABR8D1I1_9NOST</name>
<dbReference type="Gene3D" id="3.30.870.10">
    <property type="entry name" value="Endonuclease Chain A"/>
    <property type="match status" value="2"/>
</dbReference>
<feature type="chain" id="PRO_5045129292" description="phospholipase D" evidence="7">
    <location>
        <begin position="21"/>
        <end position="542"/>
    </location>
</feature>
<protein>
    <recommendedName>
        <fullName evidence="3">phospholipase D</fullName>
        <ecNumber evidence="3">3.1.4.4</ecNumber>
    </recommendedName>
</protein>
<dbReference type="InterPro" id="IPR025202">
    <property type="entry name" value="PLD-like_dom"/>
</dbReference>
<dbReference type="SMART" id="SM00155">
    <property type="entry name" value="PLDc"/>
    <property type="match status" value="2"/>
</dbReference>
<evidence type="ECO:0000256" key="4">
    <source>
        <dbReference type="ARBA" id="ARBA00022801"/>
    </source>
</evidence>
<dbReference type="Pfam" id="PF13091">
    <property type="entry name" value="PLDc_2"/>
    <property type="match status" value="2"/>
</dbReference>
<dbReference type="InterPro" id="IPR018247">
    <property type="entry name" value="EF_Hand_1_Ca_BS"/>
</dbReference>
<accession>A0ABR8D1I1</accession>
<proteinExistence type="inferred from homology"/>
<evidence type="ECO:0000256" key="2">
    <source>
        <dbReference type="ARBA" id="ARBA00008664"/>
    </source>
</evidence>
<feature type="domain" description="EF-hand" evidence="9">
    <location>
        <begin position="134"/>
        <end position="169"/>
    </location>
</feature>
<evidence type="ECO:0000256" key="1">
    <source>
        <dbReference type="ARBA" id="ARBA00000798"/>
    </source>
</evidence>
<dbReference type="InterPro" id="IPR001736">
    <property type="entry name" value="PLipase_D/transphosphatidylase"/>
</dbReference>
<evidence type="ECO:0000256" key="6">
    <source>
        <dbReference type="ARBA" id="ARBA00023098"/>
    </source>
</evidence>
<keyword evidence="7" id="KW-0732">Signal</keyword>
<dbReference type="SMART" id="SM00278">
    <property type="entry name" value="HhH1"/>
    <property type="match status" value="2"/>
</dbReference>
<evidence type="ECO:0000313" key="10">
    <source>
        <dbReference type="EMBL" id="MBD2500278.1"/>
    </source>
</evidence>
<dbReference type="EC" id="3.1.4.4" evidence="3"/>
<feature type="domain" description="PLD phosphodiesterase" evidence="8">
    <location>
        <begin position="389"/>
        <end position="416"/>
    </location>
</feature>
<comment type="similarity">
    <text evidence="2">Belongs to the phospholipase D family.</text>
</comment>
<dbReference type="RefSeq" id="WP_190468760.1">
    <property type="nucleotide sequence ID" value="NZ_JACJSG010000007.1"/>
</dbReference>
<dbReference type="PROSITE" id="PS50222">
    <property type="entry name" value="EF_HAND_2"/>
    <property type="match status" value="1"/>
</dbReference>
<organism evidence="10 11">
    <name type="scientific">Anabaena azotica FACHB-119</name>
    <dbReference type="NCBI Taxonomy" id="947527"/>
    <lineage>
        <taxon>Bacteria</taxon>
        <taxon>Bacillati</taxon>
        <taxon>Cyanobacteriota</taxon>
        <taxon>Cyanophyceae</taxon>
        <taxon>Nostocales</taxon>
        <taxon>Nostocaceae</taxon>
        <taxon>Anabaena</taxon>
        <taxon>Anabaena azotica</taxon>
    </lineage>
</organism>
<dbReference type="Gene3D" id="1.10.150.320">
    <property type="entry name" value="Photosystem II 12 kDa extrinsic protein"/>
    <property type="match status" value="1"/>
</dbReference>
<keyword evidence="11" id="KW-1185">Reference proteome</keyword>
<sequence>MQIFSRLRNFWCFFLIIAIAACQKVQSHNNRPAPLPQDVFVKVYFNQSESSKYQEPYRQQTRLGDNLEQQIIDAISQAKSTVDVAVQELRLPRIAQALRDKQKAGIKVRVILENTYSRPVSSFTSDEVKKFASREKARYQEYFKFIDLNQDNKLSPEEINQQDALMILRNAKIPWIDDQADGSAGSALMHHKFVIVDNRIVIVTSANFTLSDVFGDFTNPNSLGNANNLLHIDSPELATLFTEEFNLMWGDGPGGKPDSKFGIQKPVRSPKTIILGDNKITVHFSPTSPTSPWSQSSNGLIEKTLNSAKKSIDMALFVFSEQRLANSLEQLHQQNISIRALIDRQFAYRYYSEGLDMMGVALSNKCQYEINNRPWSNPVTTVGVANLPQGDILHHKFGLIDNETVITGSHNWSDTANFGNDETLIVINNPVIAAHYEREFTRMYANAQVGVPTKVQAKIKKEQKQCKQIKSPTSAELATPKVVNINTASSTELETLPGVGKKLAQKIIIARQQRKFTSTQDLDKIPGVSQKMIEKWQGYIQF</sequence>
<comment type="caution">
    <text evidence="10">The sequence shown here is derived from an EMBL/GenBank/DDBJ whole genome shotgun (WGS) entry which is preliminary data.</text>
</comment>
<evidence type="ECO:0000259" key="9">
    <source>
        <dbReference type="PROSITE" id="PS50222"/>
    </source>
</evidence>
<dbReference type="EMBL" id="JACJSG010000007">
    <property type="protein sequence ID" value="MBD2500278.1"/>
    <property type="molecule type" value="Genomic_DNA"/>
</dbReference>
<dbReference type="PANTHER" id="PTHR43856:SF1">
    <property type="entry name" value="MITOCHONDRIAL CARDIOLIPIN HYDROLASE"/>
    <property type="match status" value="1"/>
</dbReference>
<feature type="signal peptide" evidence="7">
    <location>
        <begin position="1"/>
        <end position="20"/>
    </location>
</feature>
<dbReference type="CDD" id="cd09116">
    <property type="entry name" value="PLDc_Nuc_like"/>
    <property type="match status" value="1"/>
</dbReference>
<gene>
    <name evidence="10" type="ORF">H6G83_06530</name>
</gene>
<keyword evidence="4" id="KW-0378">Hydrolase</keyword>
<evidence type="ECO:0000256" key="5">
    <source>
        <dbReference type="ARBA" id="ARBA00022963"/>
    </source>
</evidence>
<feature type="domain" description="PLD phosphodiesterase" evidence="8">
    <location>
        <begin position="185"/>
        <end position="212"/>
    </location>
</feature>
<dbReference type="PROSITE" id="PS50035">
    <property type="entry name" value="PLD"/>
    <property type="match status" value="2"/>
</dbReference>
<evidence type="ECO:0000256" key="3">
    <source>
        <dbReference type="ARBA" id="ARBA00012027"/>
    </source>
</evidence>
<dbReference type="Pfam" id="PF12836">
    <property type="entry name" value="HHH_3"/>
    <property type="match status" value="1"/>
</dbReference>
<keyword evidence="6" id="KW-0443">Lipid metabolism</keyword>
<dbReference type="PROSITE" id="PS51257">
    <property type="entry name" value="PROKAR_LIPOPROTEIN"/>
    <property type="match status" value="1"/>
</dbReference>
<dbReference type="SUPFAM" id="SSF56024">
    <property type="entry name" value="Phospholipase D/nuclease"/>
    <property type="match status" value="2"/>
</dbReference>
<evidence type="ECO:0000259" key="8">
    <source>
        <dbReference type="PROSITE" id="PS50035"/>
    </source>
</evidence>
<dbReference type="InterPro" id="IPR051406">
    <property type="entry name" value="PLD_domain"/>
</dbReference>
<dbReference type="InterPro" id="IPR010994">
    <property type="entry name" value="RuvA_2-like"/>
</dbReference>
<dbReference type="SUPFAM" id="SSF47781">
    <property type="entry name" value="RuvA domain 2-like"/>
    <property type="match status" value="1"/>
</dbReference>
<reference evidence="10 11" key="1">
    <citation type="journal article" date="2020" name="ISME J.">
        <title>Comparative genomics reveals insights into cyanobacterial evolution and habitat adaptation.</title>
        <authorList>
            <person name="Chen M.Y."/>
            <person name="Teng W.K."/>
            <person name="Zhao L."/>
            <person name="Hu C.X."/>
            <person name="Zhou Y.K."/>
            <person name="Han B.P."/>
            <person name="Song L.R."/>
            <person name="Shu W.S."/>
        </authorList>
    </citation>
    <scope>NUCLEOTIDE SEQUENCE [LARGE SCALE GENOMIC DNA]</scope>
    <source>
        <strain evidence="10 11">FACHB-119</strain>
    </source>
</reference>
<dbReference type="Proteomes" id="UP000661112">
    <property type="component" value="Unassembled WGS sequence"/>
</dbReference>
<dbReference type="PANTHER" id="PTHR43856">
    <property type="entry name" value="CARDIOLIPIN HYDROLASE"/>
    <property type="match status" value="1"/>
</dbReference>
<keyword evidence="5" id="KW-0442">Lipid degradation</keyword>
<dbReference type="InterPro" id="IPR003583">
    <property type="entry name" value="Hlx-hairpin-Hlx_DNA-bd_motif"/>
</dbReference>
<comment type="catalytic activity">
    <reaction evidence="1">
        <text>a 1,2-diacyl-sn-glycero-3-phosphocholine + H2O = a 1,2-diacyl-sn-glycero-3-phosphate + choline + H(+)</text>
        <dbReference type="Rhea" id="RHEA:14445"/>
        <dbReference type="ChEBI" id="CHEBI:15354"/>
        <dbReference type="ChEBI" id="CHEBI:15377"/>
        <dbReference type="ChEBI" id="CHEBI:15378"/>
        <dbReference type="ChEBI" id="CHEBI:57643"/>
        <dbReference type="ChEBI" id="CHEBI:58608"/>
        <dbReference type="EC" id="3.1.4.4"/>
    </reaction>
</comment>